<dbReference type="EMBL" id="AP004125">
    <property type="protein sequence ID" value="BAD16941.1"/>
    <property type="molecule type" value="Genomic_DNA"/>
</dbReference>
<evidence type="ECO:0000313" key="3">
    <source>
        <dbReference type="Proteomes" id="UP000000763"/>
    </source>
</evidence>
<dbReference type="EMBL" id="AP004080">
    <property type="protein sequence ID" value="BAD16906.1"/>
    <property type="molecule type" value="Genomic_DNA"/>
</dbReference>
<reference evidence="1" key="1">
    <citation type="submission" date="2001-08" db="EMBL/GenBank/DDBJ databases">
        <title>Oryza sativa nipponbare(GA3) genomic DNA, chromosome 2, BAC clone:OJ1079_F11.</title>
        <authorList>
            <person name="Sasaki T."/>
            <person name="Matsumoto T."/>
            <person name="Yamamoto K."/>
        </authorList>
    </citation>
    <scope>NUCLEOTIDE SEQUENCE</scope>
</reference>
<organism evidence="2 3">
    <name type="scientific">Oryza sativa subsp. japonica</name>
    <name type="common">Rice</name>
    <dbReference type="NCBI Taxonomy" id="39947"/>
    <lineage>
        <taxon>Eukaryota</taxon>
        <taxon>Viridiplantae</taxon>
        <taxon>Streptophyta</taxon>
        <taxon>Embryophyta</taxon>
        <taxon>Tracheophyta</taxon>
        <taxon>Spermatophyta</taxon>
        <taxon>Magnoliopsida</taxon>
        <taxon>Liliopsida</taxon>
        <taxon>Poales</taxon>
        <taxon>Poaceae</taxon>
        <taxon>BOP clade</taxon>
        <taxon>Oryzoideae</taxon>
        <taxon>Oryzeae</taxon>
        <taxon>Oryzinae</taxon>
        <taxon>Oryza</taxon>
        <taxon>Oryza sativa</taxon>
    </lineage>
</organism>
<dbReference type="AlphaFoldDB" id="Q6ZGJ1"/>
<protein>
    <submittedName>
        <fullName evidence="2">Uncharacterized protein</fullName>
    </submittedName>
</protein>
<name>Q6ZGJ1_ORYSJ</name>
<accession>Q6ZGJ1</accession>
<evidence type="ECO:0000313" key="1">
    <source>
        <dbReference type="EMBL" id="BAD16906.1"/>
    </source>
</evidence>
<evidence type="ECO:0000313" key="2">
    <source>
        <dbReference type="EMBL" id="BAD16941.1"/>
    </source>
</evidence>
<reference evidence="3" key="3">
    <citation type="journal article" date="2005" name="Nature">
        <title>The map-based sequence of the rice genome.</title>
        <authorList>
            <consortium name="International rice genome sequencing project (IRGSP)"/>
            <person name="Matsumoto T."/>
            <person name="Wu J."/>
            <person name="Kanamori H."/>
            <person name="Katayose Y."/>
            <person name="Fujisawa M."/>
            <person name="Namiki N."/>
            <person name="Mizuno H."/>
            <person name="Yamamoto K."/>
            <person name="Antonio B.A."/>
            <person name="Baba T."/>
            <person name="Sakata K."/>
            <person name="Nagamura Y."/>
            <person name="Aoki H."/>
            <person name="Arikawa K."/>
            <person name="Arita K."/>
            <person name="Bito T."/>
            <person name="Chiden Y."/>
            <person name="Fujitsuka N."/>
            <person name="Fukunaka R."/>
            <person name="Hamada M."/>
            <person name="Harada C."/>
            <person name="Hayashi A."/>
            <person name="Hijishita S."/>
            <person name="Honda M."/>
            <person name="Hosokawa S."/>
            <person name="Ichikawa Y."/>
            <person name="Idonuma A."/>
            <person name="Iijima M."/>
            <person name="Ikeda M."/>
            <person name="Ikeno M."/>
            <person name="Ito K."/>
            <person name="Ito S."/>
            <person name="Ito T."/>
            <person name="Ito Y."/>
            <person name="Ito Y."/>
            <person name="Iwabuchi A."/>
            <person name="Kamiya K."/>
            <person name="Karasawa W."/>
            <person name="Kurita K."/>
            <person name="Katagiri S."/>
            <person name="Kikuta A."/>
            <person name="Kobayashi H."/>
            <person name="Kobayashi N."/>
            <person name="Machita K."/>
            <person name="Maehara T."/>
            <person name="Masukawa M."/>
            <person name="Mizubayashi T."/>
            <person name="Mukai Y."/>
            <person name="Nagasaki H."/>
            <person name="Nagata Y."/>
            <person name="Naito S."/>
            <person name="Nakashima M."/>
            <person name="Nakama Y."/>
            <person name="Nakamichi Y."/>
            <person name="Nakamura M."/>
            <person name="Meguro A."/>
            <person name="Negishi M."/>
            <person name="Ohta I."/>
            <person name="Ohta T."/>
            <person name="Okamoto M."/>
            <person name="Ono N."/>
            <person name="Saji S."/>
            <person name="Sakaguchi M."/>
            <person name="Sakai K."/>
            <person name="Shibata M."/>
            <person name="Shimokawa T."/>
            <person name="Song J."/>
            <person name="Takazaki Y."/>
            <person name="Terasawa K."/>
            <person name="Tsugane M."/>
            <person name="Tsuji K."/>
            <person name="Ueda S."/>
            <person name="Waki K."/>
            <person name="Yamagata H."/>
            <person name="Yamamoto M."/>
            <person name="Yamamoto S."/>
            <person name="Yamane H."/>
            <person name="Yoshiki S."/>
            <person name="Yoshihara R."/>
            <person name="Yukawa K."/>
            <person name="Zhong H."/>
            <person name="Yano M."/>
            <person name="Yuan Q."/>
            <person name="Ouyang S."/>
            <person name="Liu J."/>
            <person name="Jones K.M."/>
            <person name="Gansberger K."/>
            <person name="Moffat K."/>
            <person name="Hill J."/>
            <person name="Bera J."/>
            <person name="Fadrosh D."/>
            <person name="Jin S."/>
            <person name="Johri S."/>
            <person name="Kim M."/>
            <person name="Overton L."/>
            <person name="Reardon M."/>
            <person name="Tsitrin T."/>
            <person name="Vuong H."/>
            <person name="Weaver B."/>
            <person name="Ciecko A."/>
            <person name="Tallon L."/>
            <person name="Jackson J."/>
            <person name="Pai G."/>
            <person name="Aken S.V."/>
            <person name="Utterback T."/>
            <person name="Reidmuller S."/>
            <person name="Feldblyum T."/>
            <person name="Hsiao J."/>
            <person name="Zismann V."/>
            <person name="Iobst S."/>
            <person name="de Vazeille A.R."/>
            <person name="Buell C.R."/>
            <person name="Ying K."/>
            <person name="Li Y."/>
            <person name="Lu T."/>
            <person name="Huang Y."/>
            <person name="Zhao Q."/>
            <person name="Feng Q."/>
            <person name="Zhang L."/>
            <person name="Zhu J."/>
            <person name="Weng Q."/>
            <person name="Mu J."/>
            <person name="Lu Y."/>
            <person name="Fan D."/>
            <person name="Liu Y."/>
            <person name="Guan J."/>
            <person name="Zhang Y."/>
            <person name="Yu S."/>
            <person name="Liu X."/>
            <person name="Zhang Y."/>
            <person name="Hong G."/>
            <person name="Han B."/>
            <person name="Choisne N."/>
            <person name="Demange N."/>
            <person name="Orjeda G."/>
            <person name="Samain S."/>
            <person name="Cattolico L."/>
            <person name="Pelletier E."/>
            <person name="Couloux A."/>
            <person name="Segurens B."/>
            <person name="Wincker P."/>
            <person name="D'Hont A."/>
            <person name="Scarpelli C."/>
            <person name="Weissenbach J."/>
            <person name="Salanoubat M."/>
            <person name="Quetier F."/>
            <person name="Yu Y."/>
            <person name="Kim H.R."/>
            <person name="Rambo T."/>
            <person name="Currie J."/>
            <person name="Collura K."/>
            <person name="Luo M."/>
            <person name="Yang T."/>
            <person name="Ammiraju J.S.S."/>
            <person name="Engler F."/>
            <person name="Soderlund C."/>
            <person name="Wing R.A."/>
            <person name="Palmer L.E."/>
            <person name="de la Bastide M."/>
            <person name="Spiegel L."/>
            <person name="Nascimento L."/>
            <person name="Zutavern T."/>
            <person name="O'Shaughnessy A."/>
            <person name="Dike S."/>
            <person name="Dedhia N."/>
            <person name="Preston R."/>
            <person name="Balija V."/>
            <person name="McCombie W.R."/>
            <person name="Chow T."/>
            <person name="Chen H."/>
            <person name="Chung M."/>
            <person name="Chen C."/>
            <person name="Shaw J."/>
            <person name="Wu H."/>
            <person name="Hsiao K."/>
            <person name="Chao Y."/>
            <person name="Chu M."/>
            <person name="Cheng C."/>
            <person name="Hour A."/>
            <person name="Lee P."/>
            <person name="Lin S."/>
            <person name="Lin Y."/>
            <person name="Liou J."/>
            <person name="Liu S."/>
            <person name="Hsing Y."/>
            <person name="Raghuvanshi S."/>
            <person name="Mohanty A."/>
            <person name="Bharti A.K."/>
            <person name="Gaur A."/>
            <person name="Gupta V."/>
            <person name="Kumar D."/>
            <person name="Ravi V."/>
            <person name="Vij S."/>
            <person name="Kapur A."/>
            <person name="Khurana P."/>
            <person name="Khurana P."/>
            <person name="Khurana J.P."/>
            <person name="Tyagi A.K."/>
            <person name="Gaikwad K."/>
            <person name="Singh A."/>
            <person name="Dalal V."/>
            <person name="Srivastava S."/>
            <person name="Dixit A."/>
            <person name="Pal A.K."/>
            <person name="Ghazi I.A."/>
            <person name="Yadav M."/>
            <person name="Pandit A."/>
            <person name="Bhargava A."/>
            <person name="Sureshbabu K."/>
            <person name="Batra K."/>
            <person name="Sharma T.R."/>
            <person name="Mohapatra T."/>
            <person name="Singh N.K."/>
            <person name="Messing J."/>
            <person name="Nelson A.B."/>
            <person name="Fuks G."/>
            <person name="Kavchok S."/>
            <person name="Keizer G."/>
            <person name="Linton E."/>
            <person name="Llaca V."/>
            <person name="Song R."/>
            <person name="Tanyolac B."/>
            <person name="Young S."/>
            <person name="Ho-Il K."/>
            <person name="Hahn J.H."/>
            <person name="Sangsakoo G."/>
            <person name="Vanavichit A."/>
            <person name="de Mattos Luiz.A.T."/>
            <person name="Zimmer P.D."/>
            <person name="Malone G."/>
            <person name="Dellagostin O."/>
            <person name="de Oliveira A.C."/>
            <person name="Bevan M."/>
            <person name="Bancroft I."/>
            <person name="Minx P."/>
            <person name="Cordum H."/>
            <person name="Wilson R."/>
            <person name="Cheng Z."/>
            <person name="Jin W."/>
            <person name="Jiang J."/>
            <person name="Leong S.A."/>
            <person name="Iwama H."/>
            <person name="Gojobori T."/>
            <person name="Itoh T."/>
            <person name="Niimura Y."/>
            <person name="Fujii Y."/>
            <person name="Habara T."/>
            <person name="Sakai H."/>
            <person name="Sato Y."/>
            <person name="Wilson G."/>
            <person name="Kumar K."/>
            <person name="McCouch S."/>
            <person name="Juretic N."/>
            <person name="Hoen D."/>
            <person name="Wright S."/>
            <person name="Bruskiewich R."/>
            <person name="Bureau T."/>
            <person name="Miyao A."/>
            <person name="Hirochika H."/>
            <person name="Nishikawa T."/>
            <person name="Kadowaki K."/>
            <person name="Sugiura M."/>
            <person name="Burr B."/>
            <person name="Sasaki T."/>
        </authorList>
    </citation>
    <scope>NUCLEOTIDE SEQUENCE [LARGE SCALE GENOMIC DNA]</scope>
    <source>
        <strain evidence="3">cv. Nipponbare</strain>
    </source>
</reference>
<reference evidence="2" key="2">
    <citation type="submission" date="2001-08" db="EMBL/GenBank/DDBJ databases">
        <title>Oryza sativa nipponbare(GA3) genomic DNA, chromosome 2, BAC clone:OJ1767_D02.</title>
        <authorList>
            <person name="Sasaki T."/>
            <person name="Matsumoto T."/>
            <person name="Yamamoto K."/>
        </authorList>
    </citation>
    <scope>NUCLEOTIDE SEQUENCE</scope>
</reference>
<proteinExistence type="predicted"/>
<sequence>MNSDAQLQITFRLSEASLQVATSVCSCAERTVNSSMSHGPWKDQLALQIGIKIQEMQEYPTAPGFLKNIVLLLLLLML</sequence>
<dbReference type="Proteomes" id="UP000000763">
    <property type="component" value="Chromosome 2"/>
</dbReference>
<gene>
    <name evidence="1" type="ORF">OJ1079_F11.11</name>
    <name evidence="2" type="ORF">OJ1767_D02.26</name>
</gene>
<reference evidence="3" key="4">
    <citation type="journal article" date="2008" name="Nucleic Acids Res.">
        <title>The rice annotation project database (RAP-DB): 2008 update.</title>
        <authorList>
            <consortium name="The rice annotation project (RAP)"/>
        </authorList>
    </citation>
    <scope>GENOME REANNOTATION</scope>
    <source>
        <strain evidence="3">cv. Nipponbare</strain>
    </source>
</reference>